<organism evidence="1 2">
    <name type="scientific">Streptacidiphilus pinicola</name>
    <dbReference type="NCBI Taxonomy" id="2219663"/>
    <lineage>
        <taxon>Bacteria</taxon>
        <taxon>Bacillati</taxon>
        <taxon>Actinomycetota</taxon>
        <taxon>Actinomycetes</taxon>
        <taxon>Kitasatosporales</taxon>
        <taxon>Streptomycetaceae</taxon>
        <taxon>Streptacidiphilus</taxon>
    </lineage>
</organism>
<keyword evidence="2" id="KW-1185">Reference proteome</keyword>
<reference evidence="1 2" key="1">
    <citation type="submission" date="2018-06" db="EMBL/GenBank/DDBJ databases">
        <title>Streptacidiphilus pinicola sp. nov., isolated from pine grove soil.</title>
        <authorList>
            <person name="Roh S.G."/>
            <person name="Park S."/>
            <person name="Kim M.-K."/>
            <person name="Yun B.-R."/>
            <person name="Park J."/>
            <person name="Kim M.J."/>
            <person name="Kim Y.S."/>
            <person name="Kim S.B."/>
        </authorList>
    </citation>
    <scope>NUCLEOTIDE SEQUENCE [LARGE SCALE GENOMIC DNA]</scope>
    <source>
        <strain evidence="1 2">MMS16-CNU450</strain>
    </source>
</reference>
<accession>A0A2X0IAI0</accession>
<dbReference type="EMBL" id="QKYN01000248">
    <property type="protein sequence ID" value="RAG80361.1"/>
    <property type="molecule type" value="Genomic_DNA"/>
</dbReference>
<dbReference type="Proteomes" id="UP000248889">
    <property type="component" value="Unassembled WGS sequence"/>
</dbReference>
<sequence length="248" mass="25464">MPLSFDGEQGAALGRAARAAGVTLNDLLLTALGLAVTRWNLHHGRPAEPLRITMPVNTRGQQSRHAGDGNHSRLTSIDVAGSDPRALLVAVAARTARAKATPAGPQGGPAAVVLGSPWLPRGLRQLLAPGVRFAARSFADTTMLSNLGPIAELPCALDGAGEVTELWAAAPAPMPRGLSVTALSAHGRLQLMIRHRFEALDGPAAAAFTELFAHAVTELAAPHEPTPHAPAPDALAAPAAVNLTEGSP</sequence>
<dbReference type="AlphaFoldDB" id="A0A2X0IAI0"/>
<gene>
    <name evidence="1" type="ORF">DN069_38565</name>
</gene>
<dbReference type="SUPFAM" id="SSF52777">
    <property type="entry name" value="CoA-dependent acyltransferases"/>
    <property type="match status" value="1"/>
</dbReference>
<dbReference type="Gene3D" id="3.30.559.30">
    <property type="entry name" value="Nonribosomal peptide synthetase, condensation domain"/>
    <property type="match status" value="1"/>
</dbReference>
<comment type="caution">
    <text evidence="1">The sequence shown here is derived from an EMBL/GenBank/DDBJ whole genome shotgun (WGS) entry which is preliminary data.</text>
</comment>
<protein>
    <recommendedName>
        <fullName evidence="3">Condensation domain-containing protein</fullName>
    </recommendedName>
</protein>
<evidence type="ECO:0000313" key="1">
    <source>
        <dbReference type="EMBL" id="RAG80361.1"/>
    </source>
</evidence>
<dbReference type="OrthoDB" id="5487049at2"/>
<name>A0A2X0IAI0_9ACTN</name>
<evidence type="ECO:0000313" key="2">
    <source>
        <dbReference type="Proteomes" id="UP000248889"/>
    </source>
</evidence>
<evidence type="ECO:0008006" key="3">
    <source>
        <dbReference type="Google" id="ProtNLM"/>
    </source>
</evidence>
<proteinExistence type="predicted"/>